<proteinExistence type="predicted"/>
<comment type="caution">
    <text evidence="1">The sequence shown here is derived from an EMBL/GenBank/DDBJ whole genome shotgun (WGS) entry which is preliminary data.</text>
</comment>
<dbReference type="Proteomes" id="UP000823561">
    <property type="component" value="Chromosome 24"/>
</dbReference>
<dbReference type="AlphaFoldDB" id="A0AAV6FDF7"/>
<keyword evidence="2" id="KW-1185">Reference proteome</keyword>
<organism evidence="1 2">
    <name type="scientific">Alosa alosa</name>
    <name type="common">allis shad</name>
    <dbReference type="NCBI Taxonomy" id="278164"/>
    <lineage>
        <taxon>Eukaryota</taxon>
        <taxon>Metazoa</taxon>
        <taxon>Chordata</taxon>
        <taxon>Craniata</taxon>
        <taxon>Vertebrata</taxon>
        <taxon>Euteleostomi</taxon>
        <taxon>Actinopterygii</taxon>
        <taxon>Neopterygii</taxon>
        <taxon>Teleostei</taxon>
        <taxon>Clupei</taxon>
        <taxon>Clupeiformes</taxon>
        <taxon>Clupeoidei</taxon>
        <taxon>Clupeidae</taxon>
        <taxon>Alosa</taxon>
    </lineage>
</organism>
<gene>
    <name evidence="1" type="ORF">AALO_G00295670</name>
</gene>
<dbReference type="EMBL" id="JADWDJ010000024">
    <property type="protein sequence ID" value="KAG5260723.1"/>
    <property type="molecule type" value="Genomic_DNA"/>
</dbReference>
<protein>
    <submittedName>
        <fullName evidence="1">Uncharacterized protein</fullName>
    </submittedName>
</protein>
<accession>A0AAV6FDF7</accession>
<reference evidence="1" key="1">
    <citation type="submission" date="2020-10" db="EMBL/GenBank/DDBJ databases">
        <title>Chromosome-scale genome assembly of the Allis shad, Alosa alosa.</title>
        <authorList>
            <person name="Margot Z."/>
            <person name="Christophe K."/>
            <person name="Cabau C."/>
            <person name="Louis A."/>
            <person name="Berthelot C."/>
            <person name="Parey E."/>
            <person name="Roest Crollius H."/>
            <person name="Montfort J."/>
            <person name="Robinson-Rechavi M."/>
            <person name="Bucao C."/>
            <person name="Bouchez O."/>
            <person name="Gislard M."/>
            <person name="Lluch J."/>
            <person name="Milhes M."/>
            <person name="Lampietro C."/>
            <person name="Lopez Roques C."/>
            <person name="Donnadieu C."/>
            <person name="Braasch I."/>
            <person name="Desvignes T."/>
            <person name="Postlethwait J."/>
            <person name="Bobe J."/>
            <person name="Guiguen Y."/>
        </authorList>
    </citation>
    <scope>NUCLEOTIDE SEQUENCE</scope>
    <source>
        <strain evidence="1">M-15738</strain>
        <tissue evidence="1">Blood</tissue>
    </source>
</reference>
<evidence type="ECO:0000313" key="1">
    <source>
        <dbReference type="EMBL" id="KAG5260723.1"/>
    </source>
</evidence>
<sequence>MLTGLVSDQLTEGSPFYKQLEDSNVTVHSAASSWEFIATRKPTSSTVRRGRCSIPSSSFSFTGGDKLEKHNRMLSITDTVSNEAMLGGAQSSSVEPSLL</sequence>
<evidence type="ECO:0000313" key="2">
    <source>
        <dbReference type="Proteomes" id="UP000823561"/>
    </source>
</evidence>
<name>A0AAV6FDF7_9TELE</name>